<keyword evidence="2" id="KW-1185">Reference proteome</keyword>
<evidence type="ECO:0008006" key="3">
    <source>
        <dbReference type="Google" id="ProtNLM"/>
    </source>
</evidence>
<evidence type="ECO:0000313" key="2">
    <source>
        <dbReference type="Proteomes" id="UP001596189"/>
    </source>
</evidence>
<gene>
    <name evidence="1" type="ORF">ACFQDO_10975</name>
</gene>
<name>A0ABW1JE81_9ACTN</name>
<dbReference type="SUPFAM" id="SSF55729">
    <property type="entry name" value="Acyl-CoA N-acyltransferases (Nat)"/>
    <property type="match status" value="1"/>
</dbReference>
<dbReference type="RefSeq" id="WP_345715669.1">
    <property type="nucleotide sequence ID" value="NZ_BAABFP010000002.1"/>
</dbReference>
<dbReference type="InterPro" id="IPR016181">
    <property type="entry name" value="Acyl_CoA_acyltransferase"/>
</dbReference>
<dbReference type="Gene3D" id="3.40.630.30">
    <property type="match status" value="1"/>
</dbReference>
<proteinExistence type="predicted"/>
<dbReference type="Proteomes" id="UP001596189">
    <property type="component" value="Unassembled WGS sequence"/>
</dbReference>
<reference evidence="2" key="1">
    <citation type="journal article" date="2019" name="Int. J. Syst. Evol. Microbiol.">
        <title>The Global Catalogue of Microorganisms (GCM) 10K type strain sequencing project: providing services to taxonomists for standard genome sequencing and annotation.</title>
        <authorList>
            <consortium name="The Broad Institute Genomics Platform"/>
            <consortium name="The Broad Institute Genome Sequencing Center for Infectious Disease"/>
            <person name="Wu L."/>
            <person name="Ma J."/>
        </authorList>
    </citation>
    <scope>NUCLEOTIDE SEQUENCE [LARGE SCALE GENOMIC DNA]</scope>
    <source>
        <strain evidence="2">KACC 14249</strain>
    </source>
</reference>
<comment type="caution">
    <text evidence="1">The sequence shown here is derived from an EMBL/GenBank/DDBJ whole genome shotgun (WGS) entry which is preliminary data.</text>
</comment>
<organism evidence="1 2">
    <name type="scientific">Angustibacter luteus</name>
    <dbReference type="NCBI Taxonomy" id="658456"/>
    <lineage>
        <taxon>Bacteria</taxon>
        <taxon>Bacillati</taxon>
        <taxon>Actinomycetota</taxon>
        <taxon>Actinomycetes</taxon>
        <taxon>Kineosporiales</taxon>
        <taxon>Kineosporiaceae</taxon>
    </lineage>
</organism>
<accession>A0ABW1JE81</accession>
<sequence>MAARYWMHFDARGDLLESARQCEAEVFHRWFGNTRAELDEEYGSYEGDSIFLVLADEADEVVAAVRLIAPGPSGFKTLDDVARAPWQVDGVRSAAAAGLDLSRTWEVGTLCVRPGVAGSSRLSLALYHGLMVVAQVNGMTSFIAVLDERVRRLLASVGITTRALPGTSTAPYLGSARSTPVYSHFAAMLDAQRRDLPDAYRLVTLGIGLDGIVVPDRESFRRRQPELVLDLAPLEAGEALDADRLVSEQLPDPRRG</sequence>
<dbReference type="EMBL" id="JBHSRD010000004">
    <property type="protein sequence ID" value="MFC6007652.1"/>
    <property type="molecule type" value="Genomic_DNA"/>
</dbReference>
<evidence type="ECO:0000313" key="1">
    <source>
        <dbReference type="EMBL" id="MFC6007652.1"/>
    </source>
</evidence>
<protein>
    <recommendedName>
        <fullName evidence="3">GNAT family N-acetyltransferase</fullName>
    </recommendedName>
</protein>